<reference evidence="1 2" key="1">
    <citation type="journal article" date="2023" name="Antonie Van Leeuwenhoek">
        <title>Mesoterricola silvestris gen. nov., sp. nov., Mesoterricola sediminis sp. nov., Geothrix oryzae sp. nov., Geothrix edaphica sp. nov., Geothrix rubra sp. nov., and Geothrix limicola sp. nov., six novel members of Acidobacteriota isolated from soils.</title>
        <authorList>
            <person name="Itoh H."/>
            <person name="Sugisawa Y."/>
            <person name="Mise K."/>
            <person name="Xu Z."/>
            <person name="Kuniyasu M."/>
            <person name="Ushijima N."/>
            <person name="Kawano K."/>
            <person name="Kobayashi E."/>
            <person name="Shiratori Y."/>
            <person name="Masuda Y."/>
            <person name="Senoo K."/>
        </authorList>
    </citation>
    <scope>NUCLEOTIDE SEQUENCE [LARGE SCALE GENOMIC DNA]</scope>
    <source>
        <strain evidence="1 2">Red803</strain>
    </source>
</reference>
<protein>
    <submittedName>
        <fullName evidence="1">Metallophosphoesterase</fullName>
    </submittedName>
</protein>
<dbReference type="SUPFAM" id="SSF56300">
    <property type="entry name" value="Metallo-dependent phosphatases"/>
    <property type="match status" value="1"/>
</dbReference>
<dbReference type="Pfam" id="PF13277">
    <property type="entry name" value="YmdB"/>
    <property type="match status" value="1"/>
</dbReference>
<evidence type="ECO:0000313" key="1">
    <source>
        <dbReference type="EMBL" id="GLH68862.1"/>
    </source>
</evidence>
<accession>A0ABQ5Q2I9</accession>
<dbReference type="InterPro" id="IPR029052">
    <property type="entry name" value="Metallo-depent_PP-like"/>
</dbReference>
<dbReference type="Proteomes" id="UP001165089">
    <property type="component" value="Unassembled WGS sequence"/>
</dbReference>
<dbReference type="PANTHER" id="PTHR36303">
    <property type="entry name" value="2',3'-CYCLIC-NUCLEOTIDE 2'-PHOSPHODIESTERASE"/>
    <property type="match status" value="1"/>
</dbReference>
<dbReference type="PANTHER" id="PTHR36303:SF1">
    <property type="entry name" value="2',3'-CYCLIC-NUCLEOTIDE 2'-PHOSPHODIESTERASE"/>
    <property type="match status" value="1"/>
</dbReference>
<dbReference type="PIRSF" id="PIRSF004789">
    <property type="entry name" value="DR1281"/>
    <property type="match status" value="1"/>
</dbReference>
<gene>
    <name evidence="1" type="ORF">GETHPA_03950</name>
</gene>
<sequence>MRILMLGDVVGEPGRRLVEAHLPALRRETSADFVVVNGENAAHGHGISESIAREWFDGLGVDVITTGNHAFDVKGIEATFRQEPRLLRPANHPPDTPGNGWVKLHTASGAEVLVINLMGRVHMPPCECPFRCVDAILQKERADLVIVDMHAEATSEAQAMGHHLDGRAAAVLGTHTHVPTLDTKILPGGTAYVSDIGMTGPYGGVIGMKKESSLGRFLKVQRPKYEVAEGDLQLHAILVTTEGRKATGIERIIRTL</sequence>
<dbReference type="InterPro" id="IPR005235">
    <property type="entry name" value="YmdB-like"/>
</dbReference>
<dbReference type="RefSeq" id="WP_285722497.1">
    <property type="nucleotide sequence ID" value="NZ_BSDD01000001.1"/>
</dbReference>
<evidence type="ECO:0000313" key="2">
    <source>
        <dbReference type="Proteomes" id="UP001165089"/>
    </source>
</evidence>
<comment type="caution">
    <text evidence="1">The sequence shown here is derived from an EMBL/GenBank/DDBJ whole genome shotgun (WGS) entry which is preliminary data.</text>
</comment>
<dbReference type="Gene3D" id="3.60.21.10">
    <property type="match status" value="1"/>
</dbReference>
<dbReference type="EMBL" id="BSDD01000001">
    <property type="protein sequence ID" value="GLH68862.1"/>
    <property type="molecule type" value="Genomic_DNA"/>
</dbReference>
<organism evidence="1 2">
    <name type="scientific">Geothrix rubra</name>
    <dbReference type="NCBI Taxonomy" id="2927977"/>
    <lineage>
        <taxon>Bacteria</taxon>
        <taxon>Pseudomonadati</taxon>
        <taxon>Acidobacteriota</taxon>
        <taxon>Holophagae</taxon>
        <taxon>Holophagales</taxon>
        <taxon>Holophagaceae</taxon>
        <taxon>Geothrix</taxon>
    </lineage>
</organism>
<name>A0ABQ5Q2I9_9BACT</name>
<keyword evidence="2" id="KW-1185">Reference proteome</keyword>
<proteinExistence type="predicted"/>